<sequence length="495" mass="54820">MKKLLTLILLLGSFCRVSAQISAATTAMFAKRDTVAEKAKADSIKKAMDNAAPLAYADFSWLNGNNRQSSKLLDNAYFTGDFTFDVNYTQSNNHPNDNLVTGSTALARNGEVDLSMIAIGGDFHYDHIRGRVMLQYGTRATTVPRNDYSAYRGEYDLPTAYRYISEGYAGYHFDAMHGINVDMGIFMSYIGLMSYNNFENWSYQPSYTSDNTPWFFNGIRVQMFPSVKTKLEFWFINGWQSYGMFNKMPGLGFAFVNQPNQRTKIISNNYFGTDVAGAPDVKRYHTDNSIEYLYLDRANKTGPGIKRMAFSATADFGFQSGTAPGNVVYSAFGANASNFLSAMVYNRMWFGDQAKWGWTIGGGVMSNPSHYLSVVPPGLATDSFIAGSTPGAKMAGWDASTTLDYSPNQFMTLRLEFVHRFMNIPYFDGPNGVTTGPGGNGYQTNPQTSFNTNSYIPNPPTIVNASGQTVANPNFVPYDLVNSDSRVIVALIARF</sequence>
<dbReference type="eggNOG" id="ENOG502Z88H">
    <property type="taxonomic scope" value="Bacteria"/>
</dbReference>
<evidence type="ECO:0008006" key="4">
    <source>
        <dbReference type="Google" id="ProtNLM"/>
    </source>
</evidence>
<dbReference type="OrthoDB" id="103154at2"/>
<dbReference type="Proteomes" id="UP000002774">
    <property type="component" value="Chromosome"/>
</dbReference>
<keyword evidence="3" id="KW-1185">Reference proteome</keyword>
<dbReference type="InterPro" id="IPR011486">
    <property type="entry name" value="BBP2"/>
</dbReference>
<organism evidence="2 3">
    <name type="scientific">Mucilaginibacter paludis DSM 18603</name>
    <dbReference type="NCBI Taxonomy" id="714943"/>
    <lineage>
        <taxon>Bacteria</taxon>
        <taxon>Pseudomonadati</taxon>
        <taxon>Bacteroidota</taxon>
        <taxon>Sphingobacteriia</taxon>
        <taxon>Sphingobacteriales</taxon>
        <taxon>Sphingobacteriaceae</taxon>
        <taxon>Mucilaginibacter</taxon>
    </lineage>
</organism>
<protein>
    <recommendedName>
        <fullName evidence="4">Outer membrane protein</fullName>
    </recommendedName>
</protein>
<gene>
    <name evidence="2" type="ORF">Mucpa_1796</name>
</gene>
<feature type="signal peptide" evidence="1">
    <location>
        <begin position="1"/>
        <end position="19"/>
    </location>
</feature>
<evidence type="ECO:0000256" key="1">
    <source>
        <dbReference type="SAM" id="SignalP"/>
    </source>
</evidence>
<dbReference type="STRING" id="714943.Mucpa_1796"/>
<reference evidence="2" key="1">
    <citation type="submission" date="2011-09" db="EMBL/GenBank/DDBJ databases">
        <title>The permanent draft genome of Mucilaginibacter paludis DSM 18603.</title>
        <authorList>
            <consortium name="US DOE Joint Genome Institute (JGI-PGF)"/>
            <person name="Lucas S."/>
            <person name="Han J."/>
            <person name="Lapidus A."/>
            <person name="Bruce D."/>
            <person name="Goodwin L."/>
            <person name="Pitluck S."/>
            <person name="Peters L."/>
            <person name="Kyrpides N."/>
            <person name="Mavromatis K."/>
            <person name="Ivanova N."/>
            <person name="Mikhailova N."/>
            <person name="Held B."/>
            <person name="Detter J.C."/>
            <person name="Tapia R."/>
            <person name="Han C."/>
            <person name="Land M."/>
            <person name="Hauser L."/>
            <person name="Markowitz V."/>
            <person name="Cheng J.-F."/>
            <person name="Hugenholtz P."/>
            <person name="Woyke T."/>
            <person name="Wu D."/>
            <person name="Tindall B."/>
            <person name="Brambilla E."/>
            <person name="Klenk H.-P."/>
            <person name="Eisen J.A."/>
        </authorList>
    </citation>
    <scope>NUCLEOTIDE SEQUENCE [LARGE SCALE GENOMIC DNA]</scope>
    <source>
        <strain evidence="2">DSM 18603</strain>
    </source>
</reference>
<accession>H1YA69</accession>
<dbReference type="AlphaFoldDB" id="H1YA69"/>
<dbReference type="RefSeq" id="WP_008505846.1">
    <property type="nucleotide sequence ID" value="NZ_CM001403.1"/>
</dbReference>
<dbReference type="EMBL" id="CM001403">
    <property type="protein sequence ID" value="EHQ25950.1"/>
    <property type="molecule type" value="Genomic_DNA"/>
</dbReference>
<evidence type="ECO:0000313" key="2">
    <source>
        <dbReference type="EMBL" id="EHQ25950.1"/>
    </source>
</evidence>
<name>H1YA69_9SPHI</name>
<dbReference type="Pfam" id="PF07642">
    <property type="entry name" value="BBP2"/>
    <property type="match status" value="1"/>
</dbReference>
<proteinExistence type="predicted"/>
<feature type="chain" id="PRO_5003558895" description="Outer membrane protein" evidence="1">
    <location>
        <begin position="20"/>
        <end position="495"/>
    </location>
</feature>
<evidence type="ECO:0000313" key="3">
    <source>
        <dbReference type="Proteomes" id="UP000002774"/>
    </source>
</evidence>
<keyword evidence="1" id="KW-0732">Signal</keyword>
<dbReference type="HOGENOM" id="CLU_600902_0_0_10"/>